<feature type="transmembrane region" description="Helical" evidence="8">
    <location>
        <begin position="694"/>
        <end position="716"/>
    </location>
</feature>
<proteinExistence type="inferred from homology"/>
<dbReference type="AlphaFoldDB" id="A0A386ZJI2"/>
<evidence type="ECO:0000256" key="6">
    <source>
        <dbReference type="ARBA" id="ARBA00023136"/>
    </source>
</evidence>
<feature type="region of interest" description="Disordered" evidence="7">
    <location>
        <begin position="1"/>
        <end position="30"/>
    </location>
</feature>
<dbReference type="Pfam" id="PF03176">
    <property type="entry name" value="MMPL"/>
    <property type="match status" value="2"/>
</dbReference>
<dbReference type="KEGG" id="nyu:D7D52_26525"/>
<keyword evidence="3" id="KW-1003">Cell membrane</keyword>
<evidence type="ECO:0000256" key="8">
    <source>
        <dbReference type="SAM" id="Phobius"/>
    </source>
</evidence>
<dbReference type="Proteomes" id="UP000267164">
    <property type="component" value="Chromosome"/>
</dbReference>
<feature type="transmembrane region" description="Helical" evidence="8">
    <location>
        <begin position="494"/>
        <end position="514"/>
    </location>
</feature>
<evidence type="ECO:0000313" key="10">
    <source>
        <dbReference type="EMBL" id="AYF76779.1"/>
    </source>
</evidence>
<evidence type="ECO:0000256" key="3">
    <source>
        <dbReference type="ARBA" id="ARBA00022475"/>
    </source>
</evidence>
<keyword evidence="11" id="KW-1185">Reference proteome</keyword>
<comment type="subcellular location">
    <subcellularLocation>
        <location evidence="1">Cell membrane</location>
        <topology evidence="1">Multi-pass membrane protein</topology>
    </subcellularLocation>
</comment>
<protein>
    <submittedName>
        <fullName evidence="10">MMPL family transporter</fullName>
    </submittedName>
</protein>
<dbReference type="InterPro" id="IPR050545">
    <property type="entry name" value="Mycobact_MmpL"/>
</dbReference>
<feature type="transmembrane region" description="Helical" evidence="8">
    <location>
        <begin position="360"/>
        <end position="384"/>
    </location>
</feature>
<feature type="transmembrane region" description="Helical" evidence="8">
    <location>
        <begin position="334"/>
        <end position="354"/>
    </location>
</feature>
<feature type="transmembrane region" description="Helical" evidence="8">
    <location>
        <begin position="766"/>
        <end position="788"/>
    </location>
</feature>
<keyword evidence="4 8" id="KW-0812">Transmembrane</keyword>
<feature type="transmembrane region" description="Helical" evidence="8">
    <location>
        <begin position="396"/>
        <end position="418"/>
    </location>
</feature>
<keyword evidence="6 8" id="KW-0472">Membrane</keyword>
<sequence>MAYRPHHTSGRPRYACRRSGRRHHAYGPGNGCRGPTRVSWLLHRCQRRGLRPSRLRQSGRHRHPDVRPRRGLREDPGAAADRGERSLLGRRCARKPRHVLLGYGRRRAGDGRFQRPQLLDLYRSDGCQGGCRVKMLAVLAILRPRQVAAAALLLALCGAVSALLVAPKLTASLADYDDPASEFAAAMADYTARTGIDPEQGLQVLVSCTPTGDQLCPEVGAARTALQSSEHVVRVLDFETAHDSRMLSMDRTRAYLQVALDPASGGDKDLLDKVRNRLGEQPGLRDRVLVGGPTVANHDTAEISTADLFIAEMVAFPLLVLALFFVFRGAVAAAVPLVGAGFSIATTFLVLLAFQQALQLSTFALNLMTALGTGLAIDFSLLIVSRFREERRDANMPAAVAAAMLSAGRTVLFSGLTVMSALATLCLFPQRFLYSMGLAGIALTAACLLFALLVLPAVLMLLGDRIEALGGRREPMSAASRWIRWSGYVGRRPVPIVAIGLMLLLLLAAPALGARLQGYDTDVLPANSDAHRVTSALRADFEHADTALTVVLGPSESADHAERLLVSQPGIVRVDPPTVLADGSSLLNATIDASSTSPRAREILASVRAAFPDAAVLGEVARFDSLLHSLGTRLPYVALLLIVVSGLFLGVLTRSVVIPIKNALISALTLCATLGVLVLVFQHTPMGGLPSLEVSSLVIVGVLAYGLSTDYASFLFHRMTEARQLGASSKEAVAQGLARTGPLVTAAALLLLIPLGALVTSRLAPVQMLGFGAAFAILLDATLVRVLLVPSLMNLLGGYNWWPSALAAGLQREPADHVAH</sequence>
<name>A0A386ZJI2_9NOCA</name>
<feature type="transmembrane region" description="Helical" evidence="8">
    <location>
        <begin position="147"/>
        <end position="166"/>
    </location>
</feature>
<feature type="domain" description="Membrane transport protein MMPL" evidence="9">
    <location>
        <begin position="227"/>
        <end position="496"/>
    </location>
</feature>
<dbReference type="SUPFAM" id="SSF82866">
    <property type="entry name" value="Multidrug efflux transporter AcrB transmembrane domain"/>
    <property type="match status" value="2"/>
</dbReference>
<evidence type="ECO:0000259" key="9">
    <source>
        <dbReference type="Pfam" id="PF03176"/>
    </source>
</evidence>
<feature type="region of interest" description="Disordered" evidence="7">
    <location>
        <begin position="51"/>
        <end position="87"/>
    </location>
</feature>
<feature type="transmembrane region" description="Helical" evidence="8">
    <location>
        <begin position="634"/>
        <end position="652"/>
    </location>
</feature>
<comment type="similarity">
    <text evidence="2">Belongs to the resistance-nodulation-cell division (RND) (TC 2.A.6) family. MmpL subfamily.</text>
</comment>
<dbReference type="OrthoDB" id="7051771at2"/>
<reference evidence="10 11" key="1">
    <citation type="submission" date="2018-09" db="EMBL/GenBank/DDBJ databases">
        <title>Nocardia yunnanensis sp. nov., an actinomycete isolated from a soil sample.</title>
        <authorList>
            <person name="Zhang J."/>
        </authorList>
    </citation>
    <scope>NUCLEOTIDE SEQUENCE [LARGE SCALE GENOMIC DNA]</scope>
    <source>
        <strain evidence="10 11">CFHS0054</strain>
    </source>
</reference>
<feature type="transmembrane region" description="Helical" evidence="8">
    <location>
        <begin position="737"/>
        <end position="760"/>
    </location>
</feature>
<feature type="transmembrane region" description="Helical" evidence="8">
    <location>
        <begin position="438"/>
        <end position="463"/>
    </location>
</feature>
<evidence type="ECO:0000256" key="7">
    <source>
        <dbReference type="SAM" id="MobiDB-lite"/>
    </source>
</evidence>
<dbReference type="PANTHER" id="PTHR33406">
    <property type="entry name" value="MEMBRANE PROTEIN MJ1562-RELATED"/>
    <property type="match status" value="1"/>
</dbReference>
<dbReference type="EMBL" id="CP032568">
    <property type="protein sequence ID" value="AYF76779.1"/>
    <property type="molecule type" value="Genomic_DNA"/>
</dbReference>
<evidence type="ECO:0000256" key="1">
    <source>
        <dbReference type="ARBA" id="ARBA00004651"/>
    </source>
</evidence>
<dbReference type="InterPro" id="IPR004869">
    <property type="entry name" value="MMPL_dom"/>
</dbReference>
<feature type="compositionally biased region" description="Basic residues" evidence="7">
    <location>
        <begin position="51"/>
        <end position="64"/>
    </location>
</feature>
<keyword evidence="5 8" id="KW-1133">Transmembrane helix</keyword>
<evidence type="ECO:0000256" key="2">
    <source>
        <dbReference type="ARBA" id="ARBA00010157"/>
    </source>
</evidence>
<evidence type="ECO:0000313" key="11">
    <source>
        <dbReference type="Proteomes" id="UP000267164"/>
    </source>
</evidence>
<organism evidence="10 11">
    <name type="scientific">Nocardia yunnanensis</name>
    <dbReference type="NCBI Taxonomy" id="2382165"/>
    <lineage>
        <taxon>Bacteria</taxon>
        <taxon>Bacillati</taxon>
        <taxon>Actinomycetota</taxon>
        <taxon>Actinomycetes</taxon>
        <taxon>Mycobacteriales</taxon>
        <taxon>Nocardiaceae</taxon>
        <taxon>Nocardia</taxon>
    </lineage>
</organism>
<feature type="domain" description="Membrane transport protein MMPL" evidence="9">
    <location>
        <begin position="636"/>
        <end position="806"/>
    </location>
</feature>
<gene>
    <name evidence="10" type="ORF">D7D52_26525</name>
</gene>
<feature type="compositionally biased region" description="Basic and acidic residues" evidence="7">
    <location>
        <begin position="65"/>
        <end position="87"/>
    </location>
</feature>
<evidence type="ECO:0000256" key="4">
    <source>
        <dbReference type="ARBA" id="ARBA00022692"/>
    </source>
</evidence>
<dbReference type="GO" id="GO:0005886">
    <property type="term" value="C:plasma membrane"/>
    <property type="evidence" value="ECO:0007669"/>
    <property type="project" value="UniProtKB-SubCell"/>
</dbReference>
<feature type="transmembrane region" description="Helical" evidence="8">
    <location>
        <begin position="664"/>
        <end position="682"/>
    </location>
</feature>
<feature type="compositionally biased region" description="Basic residues" evidence="7">
    <location>
        <begin position="1"/>
        <end position="25"/>
    </location>
</feature>
<dbReference type="PANTHER" id="PTHR33406:SF11">
    <property type="entry name" value="MEMBRANE PROTEIN SCO6666-RELATED"/>
    <property type="match status" value="1"/>
</dbReference>
<evidence type="ECO:0000256" key="5">
    <source>
        <dbReference type="ARBA" id="ARBA00022989"/>
    </source>
</evidence>
<feature type="transmembrane region" description="Helical" evidence="8">
    <location>
        <begin position="308"/>
        <end position="327"/>
    </location>
</feature>
<accession>A0A386ZJI2</accession>
<dbReference type="Gene3D" id="1.20.1640.10">
    <property type="entry name" value="Multidrug efflux transporter AcrB transmembrane domain"/>
    <property type="match status" value="2"/>
</dbReference>